<keyword evidence="2" id="KW-1185">Reference proteome</keyword>
<accession>A0A6J2TTB4</accession>
<evidence type="ECO:0000313" key="2">
    <source>
        <dbReference type="Proteomes" id="UP000504634"/>
    </source>
</evidence>
<reference evidence="3" key="1">
    <citation type="submission" date="2025-08" db="UniProtKB">
        <authorList>
            <consortium name="RefSeq"/>
        </authorList>
    </citation>
    <scope>IDENTIFICATION</scope>
    <source>
        <strain evidence="3">11010-0011.00</strain>
        <tissue evidence="3">Whole body</tissue>
    </source>
</reference>
<protein>
    <submittedName>
        <fullName evidence="3">Uncharacterized protein LOC115627706</fullName>
    </submittedName>
</protein>
<dbReference type="AlphaFoldDB" id="A0A6J2TTB4"/>
<name>A0A6J2TTB4_DROLE</name>
<organism evidence="2 3">
    <name type="scientific">Drosophila lebanonensis</name>
    <name type="common">Fruit fly</name>
    <name type="synonym">Scaptodrosophila lebanonensis</name>
    <dbReference type="NCBI Taxonomy" id="7225"/>
    <lineage>
        <taxon>Eukaryota</taxon>
        <taxon>Metazoa</taxon>
        <taxon>Ecdysozoa</taxon>
        <taxon>Arthropoda</taxon>
        <taxon>Hexapoda</taxon>
        <taxon>Insecta</taxon>
        <taxon>Pterygota</taxon>
        <taxon>Neoptera</taxon>
        <taxon>Endopterygota</taxon>
        <taxon>Diptera</taxon>
        <taxon>Brachycera</taxon>
        <taxon>Muscomorpha</taxon>
        <taxon>Ephydroidea</taxon>
        <taxon>Drosophilidae</taxon>
        <taxon>Scaptodrosophila</taxon>
    </lineage>
</organism>
<keyword evidence="1" id="KW-0472">Membrane</keyword>
<dbReference type="Proteomes" id="UP000504634">
    <property type="component" value="Unplaced"/>
</dbReference>
<evidence type="ECO:0000256" key="1">
    <source>
        <dbReference type="SAM" id="Phobius"/>
    </source>
</evidence>
<proteinExistence type="predicted"/>
<keyword evidence="1" id="KW-1133">Transmembrane helix</keyword>
<dbReference type="RefSeq" id="XP_030379309.1">
    <property type="nucleotide sequence ID" value="XM_030523449.1"/>
</dbReference>
<dbReference type="GeneID" id="115627706"/>
<gene>
    <name evidence="3" type="primary">LOC115627706</name>
</gene>
<evidence type="ECO:0000313" key="3">
    <source>
        <dbReference type="RefSeq" id="XP_030379309.1"/>
    </source>
</evidence>
<sequence length="54" mass="6417">MGKRLRMIRIILCVIYNDRFCWSFIKSYAFFFVAMRLAKSFRGFELMPASVTAI</sequence>
<dbReference type="OrthoDB" id="7843221at2759"/>
<feature type="transmembrane region" description="Helical" evidence="1">
    <location>
        <begin position="20"/>
        <end position="38"/>
    </location>
</feature>
<keyword evidence="1" id="KW-0812">Transmembrane</keyword>